<keyword evidence="2" id="KW-0812">Transmembrane</keyword>
<feature type="compositionally biased region" description="Low complexity" evidence="1">
    <location>
        <begin position="214"/>
        <end position="223"/>
    </location>
</feature>
<evidence type="ECO:0000256" key="2">
    <source>
        <dbReference type="SAM" id="Phobius"/>
    </source>
</evidence>
<evidence type="ECO:0000313" key="4">
    <source>
        <dbReference type="EMBL" id="ELY52417.1"/>
    </source>
</evidence>
<name>L9WSK8_9EURY</name>
<dbReference type="InterPro" id="IPR036249">
    <property type="entry name" value="Thioredoxin-like_sf"/>
</dbReference>
<dbReference type="EMBL" id="AOHY01000003">
    <property type="protein sequence ID" value="ELY52417.1"/>
    <property type="molecule type" value="Genomic_DNA"/>
</dbReference>
<dbReference type="PATRIC" id="fig|1227500.6.peg.197"/>
<organism evidence="4 5">
    <name type="scientific">Natronorubrum bangense JCM 10635</name>
    <dbReference type="NCBI Taxonomy" id="1227500"/>
    <lineage>
        <taxon>Archaea</taxon>
        <taxon>Methanobacteriati</taxon>
        <taxon>Methanobacteriota</taxon>
        <taxon>Stenosarchaea group</taxon>
        <taxon>Halobacteria</taxon>
        <taxon>Halobacteriales</taxon>
        <taxon>Natrialbaceae</taxon>
        <taxon>Natronorubrum</taxon>
    </lineage>
</organism>
<dbReference type="Gene3D" id="3.40.30.10">
    <property type="entry name" value="Glutaredoxin"/>
    <property type="match status" value="1"/>
</dbReference>
<dbReference type="InterPro" id="IPR050553">
    <property type="entry name" value="Thioredoxin_ResA/DsbE_sf"/>
</dbReference>
<dbReference type="PANTHER" id="PTHR42852:SF13">
    <property type="entry name" value="PROTEIN DIPZ"/>
    <property type="match status" value="1"/>
</dbReference>
<dbReference type="InterPro" id="IPR013766">
    <property type="entry name" value="Thioredoxin_domain"/>
</dbReference>
<accession>L9WSK8</accession>
<dbReference type="Proteomes" id="UP000011690">
    <property type="component" value="Unassembled WGS sequence"/>
</dbReference>
<gene>
    <name evidence="4" type="ORF">C494_00977</name>
</gene>
<evidence type="ECO:0000313" key="5">
    <source>
        <dbReference type="Proteomes" id="UP000011690"/>
    </source>
</evidence>
<dbReference type="SUPFAM" id="SSF52833">
    <property type="entry name" value="Thioredoxin-like"/>
    <property type="match status" value="1"/>
</dbReference>
<dbReference type="PANTHER" id="PTHR42852">
    <property type="entry name" value="THIOL:DISULFIDE INTERCHANGE PROTEIN DSBE"/>
    <property type="match status" value="1"/>
</dbReference>
<feature type="compositionally biased region" description="Acidic residues" evidence="1">
    <location>
        <begin position="192"/>
        <end position="213"/>
    </location>
</feature>
<keyword evidence="2" id="KW-1133">Transmembrane helix</keyword>
<protein>
    <submittedName>
        <fullName evidence="4">Alkyl hydroperoxide reductase/ thiol specific antioxidant/ Mal allergen</fullName>
    </submittedName>
</protein>
<keyword evidence="5" id="KW-1185">Reference proteome</keyword>
<sequence>MGSGGDPMNRRELIAGIGSLGVLGGAGAVLWNGLPSFGDNSPGSADDESTGDPLEVETIDAQGSEAGSITVPDDSVMAIMFFSTGCGSCQTQMQELGPAREELADQYGDAVRVMSVTYQTPETKPEDELREWWTTHDGDWHIGYDSGLATSYNVVGFPVTIVVDTNGEKQWEENGVQSADQIVGAVESVLEAEAEAEAEAADEDPDTDSDETGDGTAATITSA</sequence>
<feature type="region of interest" description="Disordered" evidence="1">
    <location>
        <begin position="192"/>
        <end position="223"/>
    </location>
</feature>
<comment type="caution">
    <text evidence="4">The sequence shown here is derived from an EMBL/GenBank/DDBJ whole genome shotgun (WGS) entry which is preliminary data.</text>
</comment>
<dbReference type="AlphaFoldDB" id="L9WSK8"/>
<keyword evidence="2" id="KW-0472">Membrane</keyword>
<proteinExistence type="predicted"/>
<reference evidence="4 5" key="1">
    <citation type="journal article" date="2014" name="PLoS Genet.">
        <title>Phylogenetically driven sequencing of extremely halophilic archaea reveals strategies for static and dynamic osmo-response.</title>
        <authorList>
            <person name="Becker E.A."/>
            <person name="Seitzer P.M."/>
            <person name="Tritt A."/>
            <person name="Larsen D."/>
            <person name="Krusor M."/>
            <person name="Yao A.I."/>
            <person name="Wu D."/>
            <person name="Madern D."/>
            <person name="Eisen J.A."/>
            <person name="Darling A.E."/>
            <person name="Facciotti M.T."/>
        </authorList>
    </citation>
    <scope>NUCLEOTIDE SEQUENCE [LARGE SCALE GENOMIC DNA]</scope>
    <source>
        <strain evidence="4 5">JCM 10635</strain>
    </source>
</reference>
<dbReference type="CDD" id="cd02966">
    <property type="entry name" value="TlpA_like_family"/>
    <property type="match status" value="1"/>
</dbReference>
<evidence type="ECO:0000256" key="1">
    <source>
        <dbReference type="SAM" id="MobiDB-lite"/>
    </source>
</evidence>
<feature type="domain" description="Thioredoxin" evidence="3">
    <location>
        <begin position="35"/>
        <end position="191"/>
    </location>
</feature>
<evidence type="ECO:0000259" key="3">
    <source>
        <dbReference type="PROSITE" id="PS51352"/>
    </source>
</evidence>
<dbReference type="PROSITE" id="PS51352">
    <property type="entry name" value="THIOREDOXIN_2"/>
    <property type="match status" value="1"/>
</dbReference>
<dbReference type="eggNOG" id="arCOG06181">
    <property type="taxonomic scope" value="Archaea"/>
</dbReference>
<feature type="transmembrane region" description="Helical" evidence="2">
    <location>
        <begin position="12"/>
        <end position="34"/>
    </location>
</feature>